<evidence type="ECO:0000256" key="1">
    <source>
        <dbReference type="SAM" id="MobiDB-lite"/>
    </source>
</evidence>
<protein>
    <submittedName>
        <fullName evidence="2">Solanesyl diphosphate synthase</fullName>
        <ecNumber evidence="2">2.5.1.11</ecNumber>
    </submittedName>
</protein>
<dbReference type="AlphaFoldDB" id="A0A6J4I0Z0"/>
<dbReference type="GO" id="GO:0016740">
    <property type="term" value="F:transferase activity"/>
    <property type="evidence" value="ECO:0007669"/>
    <property type="project" value="UniProtKB-KW"/>
</dbReference>
<feature type="compositionally biased region" description="Basic residues" evidence="1">
    <location>
        <begin position="220"/>
        <end position="230"/>
    </location>
</feature>
<proteinExistence type="predicted"/>
<feature type="non-terminal residue" evidence="2">
    <location>
        <position position="1"/>
    </location>
</feature>
<gene>
    <name evidence="2" type="ORF">AVDCRST_MAG54-1381</name>
</gene>
<sequence>DRPPTHPGRGPAHRRPGPRRGRPRRPRPRRGPAAPRGAQRLPLRHRHVAAPHRGRRQAFPAAADPARRAARGRDLRRRRRRSHVGGARAPGDAVPRRRHGRGDDAPRRPERQRALGQHRRDPHRRLPVRTRLAARVPARPGRGADHRRDVRRARHGADARDPRAPRGRGRRRARPGRRGREDGFADRDLGAVRGDVRRGAAGARDGDEPVRGDHRDRVPGVRRHHRHRLAVRGLGQDPGHRPARGRRDAAGALHAGRRRPGGRAAADPGRRHPGAGRRRGRRGAGAAARLGGAPGGPHGPRRPRRRRPRGARRPARGPGPPGPRGAARLHGGAHRL</sequence>
<feature type="compositionally biased region" description="Low complexity" evidence="1">
    <location>
        <begin position="31"/>
        <end position="41"/>
    </location>
</feature>
<dbReference type="EC" id="2.5.1.11" evidence="2"/>
<feature type="non-terminal residue" evidence="2">
    <location>
        <position position="336"/>
    </location>
</feature>
<keyword evidence="2" id="KW-0808">Transferase</keyword>
<feature type="compositionally biased region" description="Low complexity" evidence="1">
    <location>
        <begin position="131"/>
        <end position="141"/>
    </location>
</feature>
<feature type="region of interest" description="Disordered" evidence="1">
    <location>
        <begin position="1"/>
        <end position="336"/>
    </location>
</feature>
<feature type="compositionally biased region" description="Basic residues" evidence="1">
    <location>
        <begin position="116"/>
        <end position="128"/>
    </location>
</feature>
<feature type="compositionally biased region" description="Basic residues" evidence="1">
    <location>
        <begin position="299"/>
        <end position="315"/>
    </location>
</feature>
<dbReference type="EMBL" id="CADCTH010000186">
    <property type="protein sequence ID" value="CAA9238458.1"/>
    <property type="molecule type" value="Genomic_DNA"/>
</dbReference>
<organism evidence="2">
    <name type="scientific">uncultured Actinomycetospora sp</name>
    <dbReference type="NCBI Taxonomy" id="1135996"/>
    <lineage>
        <taxon>Bacteria</taxon>
        <taxon>Bacillati</taxon>
        <taxon>Actinomycetota</taxon>
        <taxon>Actinomycetes</taxon>
        <taxon>Pseudonocardiales</taxon>
        <taxon>Pseudonocardiaceae</taxon>
        <taxon>Actinomycetospora</taxon>
        <taxon>environmental samples</taxon>
    </lineage>
</organism>
<feature type="compositionally biased region" description="Basic residues" evidence="1">
    <location>
        <begin position="11"/>
        <end position="30"/>
    </location>
</feature>
<feature type="compositionally biased region" description="Basic residues" evidence="1">
    <location>
        <begin position="165"/>
        <end position="177"/>
    </location>
</feature>
<feature type="compositionally biased region" description="Basic residues" evidence="1">
    <location>
        <begin position="42"/>
        <end position="56"/>
    </location>
</feature>
<feature type="compositionally biased region" description="Basic residues" evidence="1">
    <location>
        <begin position="271"/>
        <end position="282"/>
    </location>
</feature>
<feature type="compositionally biased region" description="Basic residues" evidence="1">
    <location>
        <begin position="74"/>
        <end position="83"/>
    </location>
</feature>
<evidence type="ECO:0000313" key="2">
    <source>
        <dbReference type="EMBL" id="CAA9238458.1"/>
    </source>
</evidence>
<feature type="compositionally biased region" description="Basic and acidic residues" evidence="1">
    <location>
        <begin position="101"/>
        <end position="113"/>
    </location>
</feature>
<name>A0A6J4I0Z0_9PSEU</name>
<reference evidence="2" key="1">
    <citation type="submission" date="2020-02" db="EMBL/GenBank/DDBJ databases">
        <authorList>
            <person name="Meier V. D."/>
        </authorList>
    </citation>
    <scope>NUCLEOTIDE SEQUENCE</scope>
    <source>
        <strain evidence="2">AVDCRST_MAG54</strain>
    </source>
</reference>
<accession>A0A6J4I0Z0</accession>
<feature type="compositionally biased region" description="Basic and acidic residues" evidence="1">
    <location>
        <begin position="155"/>
        <end position="164"/>
    </location>
</feature>
<feature type="compositionally biased region" description="Basic and acidic residues" evidence="1">
    <location>
        <begin position="178"/>
        <end position="219"/>
    </location>
</feature>